<dbReference type="OrthoDB" id="3286086at2"/>
<dbReference type="AlphaFoldDB" id="W6K029"/>
<dbReference type="STRING" id="1193182.BN11_60007"/>
<dbReference type="Proteomes" id="UP000035763">
    <property type="component" value="Unassembled WGS sequence"/>
</dbReference>
<proteinExistence type="predicted"/>
<gene>
    <name evidence="1" type="ORF">BN11_60007</name>
</gene>
<comment type="caution">
    <text evidence="1">The sequence shown here is derived from an EMBL/GenBank/DDBJ whole genome shotgun (WGS) entry which is preliminary data.</text>
</comment>
<sequence>MTSLQFSSDALDRSRAWLAAHGRPLERVRLAQVLGTATPGQVTDAVSAYANSDGGVGNALESDCRAPESSALGALTALDILRAHRVPGDHPLVGQVCRWLVESVESDRQGRLVWPFLPPSAQASPHAPWWDQSEPGQLAETFAGYAANPGVALTAHLWRREVAAPGSVPAEMLAQLTQQVRDVAADGVSAEEVNAHDALAHFAGEAATPADAREAVTAYLRRVLPERVMATEADYATYGIHPLWIAPTPAHPLAAALADTLPMALDRTIASQQPDGSWATFWDWGGWHPDVWPQAEQEWRGSLIVRNIAALLAHGRVVRP</sequence>
<organism evidence="1 2">
    <name type="scientific">Nostocoides australiense Ben110</name>
    <dbReference type="NCBI Taxonomy" id="1193182"/>
    <lineage>
        <taxon>Bacteria</taxon>
        <taxon>Bacillati</taxon>
        <taxon>Actinomycetota</taxon>
        <taxon>Actinomycetes</taxon>
        <taxon>Micrococcales</taxon>
        <taxon>Intrasporangiaceae</taxon>
        <taxon>Nostocoides</taxon>
    </lineage>
</organism>
<reference evidence="1 2" key="1">
    <citation type="journal article" date="2013" name="ISME J.">
        <title>A metabolic model for members of the genus Tetrasphaera involved in enhanced biological phosphorus removal.</title>
        <authorList>
            <person name="Kristiansen R."/>
            <person name="Nguyen H.T.T."/>
            <person name="Saunders A.M."/>
            <person name="Nielsen J.L."/>
            <person name="Wimmer R."/>
            <person name="Le V.Q."/>
            <person name="McIlroy S.J."/>
            <person name="Petrovski S."/>
            <person name="Seviour R.J."/>
            <person name="Calteau A."/>
            <person name="Nielsen K.L."/>
            <person name="Nielsen P.H."/>
        </authorList>
    </citation>
    <scope>NUCLEOTIDE SEQUENCE [LARGE SCALE GENOMIC DNA]</scope>
    <source>
        <strain evidence="1 2">Ben110</strain>
    </source>
</reference>
<protein>
    <submittedName>
        <fullName evidence="1">Uncharacterized protein</fullName>
    </submittedName>
</protein>
<accession>W6K029</accession>
<evidence type="ECO:0000313" key="1">
    <source>
        <dbReference type="EMBL" id="CCH75253.1"/>
    </source>
</evidence>
<dbReference type="EMBL" id="CAJA01000485">
    <property type="protein sequence ID" value="CCH75253.1"/>
    <property type="molecule type" value="Genomic_DNA"/>
</dbReference>
<evidence type="ECO:0000313" key="2">
    <source>
        <dbReference type="Proteomes" id="UP000035763"/>
    </source>
</evidence>
<name>W6K029_9MICO</name>
<dbReference type="RefSeq" id="WP_048693254.1">
    <property type="nucleotide sequence ID" value="NZ_HG764815.1"/>
</dbReference>
<keyword evidence="2" id="KW-1185">Reference proteome</keyword>